<feature type="transmembrane region" description="Helical" evidence="1">
    <location>
        <begin position="26"/>
        <end position="44"/>
    </location>
</feature>
<evidence type="ECO:0000313" key="3">
    <source>
        <dbReference type="Proteomes" id="UP000199029"/>
    </source>
</evidence>
<protein>
    <recommendedName>
        <fullName evidence="4">N-terminal double-transmembrane domain-containing protein</fullName>
    </recommendedName>
</protein>
<keyword evidence="3" id="KW-1185">Reference proteome</keyword>
<dbReference type="OrthoDB" id="980086at2"/>
<dbReference type="Proteomes" id="UP000199029">
    <property type="component" value="Unassembled WGS sequence"/>
</dbReference>
<keyword evidence="1" id="KW-1133">Transmembrane helix</keyword>
<dbReference type="AlphaFoldDB" id="A0A1I5SSY2"/>
<dbReference type="EMBL" id="FOXS01000001">
    <property type="protein sequence ID" value="SFP73798.1"/>
    <property type="molecule type" value="Genomic_DNA"/>
</dbReference>
<evidence type="ECO:0000256" key="1">
    <source>
        <dbReference type="SAM" id="Phobius"/>
    </source>
</evidence>
<dbReference type="RefSeq" id="WP_092668122.1">
    <property type="nucleotide sequence ID" value="NZ_FOXS01000001.1"/>
</dbReference>
<evidence type="ECO:0000313" key="2">
    <source>
        <dbReference type="EMBL" id="SFP73798.1"/>
    </source>
</evidence>
<sequence>MLAFCLLLGLGLMVGAWRRTRQRQRVMRMVAGAVAAAALWLVAFPPMRSRPAARAEAILLTDGYQPDTLRQLLRRLGAGTPLWYYGSEPAPAKARPLASLLTLAEQRPALRRVHVVGHGLPGAELAALGKVAVQAHAPPESFGFRTALWNQKVALGETFQVEGTVASPKGSQPAWVCLSAAGTVRDSVSLPTGAGAFQLRYSPKTAGLATYKLQLRRANQLLAAEPLPVEITTSQLPAVLLLTATPAFEFKFLKNHLAEAQYPVALRTTVSRNLVQTDFVNQPAQELSRLTPALLSRYKVLVADAPTLAALTAAETQAVQNAISAGRLGLLALAEAAPLPRATPGRTAFTIVPRAAAQAVPQVLTWPNAPPEARAALPAQLRPAVGLRSLVTGPGQAVVAASHRLGLGFVVVSVVPETFRWALQGRAPLYSSFWNQLLAAAVPPAQPAAAWNTGSRWPRASQPLTLHLAATLPESQPTVAALPTGSPVRLALRQDTRLPEWSTAQFWPATSGWHQVRGPGRTTHNFYVYPDSAWQSPEQQARQQAFGARALAMPAASTLSQENVLEPWPASWFFGLFLLAAGYLWLEEKL</sequence>
<dbReference type="SUPFAM" id="SSF52317">
    <property type="entry name" value="Class I glutamine amidotransferase-like"/>
    <property type="match status" value="1"/>
</dbReference>
<organism evidence="2 3">
    <name type="scientific">Hymenobacter arizonensis</name>
    <name type="common">Siccationidurans arizonensis</name>
    <dbReference type="NCBI Taxonomy" id="1227077"/>
    <lineage>
        <taxon>Bacteria</taxon>
        <taxon>Pseudomonadati</taxon>
        <taxon>Bacteroidota</taxon>
        <taxon>Cytophagia</taxon>
        <taxon>Cytophagales</taxon>
        <taxon>Hymenobacteraceae</taxon>
        <taxon>Hymenobacter</taxon>
    </lineage>
</organism>
<accession>A0A1I5SSY2</accession>
<evidence type="ECO:0008006" key="4">
    <source>
        <dbReference type="Google" id="ProtNLM"/>
    </source>
</evidence>
<keyword evidence="1" id="KW-0812">Transmembrane</keyword>
<dbReference type="STRING" id="1227077.SAMN04515668_0179"/>
<reference evidence="3" key="1">
    <citation type="submission" date="2016-10" db="EMBL/GenBank/DDBJ databases">
        <authorList>
            <person name="Varghese N."/>
            <person name="Submissions S."/>
        </authorList>
    </citation>
    <scope>NUCLEOTIDE SEQUENCE [LARGE SCALE GENOMIC DNA]</scope>
    <source>
        <strain evidence="3">OR362-8,ATCC BAA-1266,JCM 13504</strain>
    </source>
</reference>
<keyword evidence="1" id="KW-0472">Membrane</keyword>
<proteinExistence type="predicted"/>
<gene>
    <name evidence="2" type="ORF">SAMN04515668_0179</name>
</gene>
<name>A0A1I5SSY2_HYMAR</name>
<dbReference type="InterPro" id="IPR029062">
    <property type="entry name" value="Class_I_gatase-like"/>
</dbReference>